<feature type="region of interest" description="Disordered" evidence="1">
    <location>
        <begin position="213"/>
        <end position="284"/>
    </location>
</feature>
<dbReference type="InterPro" id="IPR039231">
    <property type="entry name" value="TPGS2"/>
</dbReference>
<organism evidence="3 4">
    <name type="scientific">Blepharisma stoltei</name>
    <dbReference type="NCBI Taxonomy" id="1481888"/>
    <lineage>
        <taxon>Eukaryota</taxon>
        <taxon>Sar</taxon>
        <taxon>Alveolata</taxon>
        <taxon>Ciliophora</taxon>
        <taxon>Postciliodesmatophora</taxon>
        <taxon>Heterotrichea</taxon>
        <taxon>Heterotrichida</taxon>
        <taxon>Blepharismidae</taxon>
        <taxon>Blepharisma</taxon>
    </lineage>
</organism>
<keyword evidence="4" id="KW-1185">Reference proteome</keyword>
<dbReference type="Pfam" id="PF09346">
    <property type="entry name" value="SMI1_KNR4"/>
    <property type="match status" value="1"/>
</dbReference>
<dbReference type="AlphaFoldDB" id="A0AAU9JPU7"/>
<evidence type="ECO:0000259" key="2">
    <source>
        <dbReference type="Pfam" id="PF09346"/>
    </source>
</evidence>
<dbReference type="Proteomes" id="UP001162131">
    <property type="component" value="Unassembled WGS sequence"/>
</dbReference>
<feature type="compositionally biased region" description="Basic residues" evidence="1">
    <location>
        <begin position="258"/>
        <end position="274"/>
    </location>
</feature>
<dbReference type="InterPro" id="IPR018958">
    <property type="entry name" value="Knr4/Smi1-like_dom"/>
</dbReference>
<feature type="compositionally biased region" description="Basic residues" evidence="1">
    <location>
        <begin position="213"/>
        <end position="227"/>
    </location>
</feature>
<evidence type="ECO:0000313" key="3">
    <source>
        <dbReference type="EMBL" id="CAG9327014.1"/>
    </source>
</evidence>
<comment type="caution">
    <text evidence="3">The sequence shown here is derived from an EMBL/GenBank/DDBJ whole genome shotgun (WGS) entry which is preliminary data.</text>
</comment>
<feature type="compositionally biased region" description="Basic and acidic residues" evidence="1">
    <location>
        <begin position="275"/>
        <end position="284"/>
    </location>
</feature>
<evidence type="ECO:0000313" key="4">
    <source>
        <dbReference type="Proteomes" id="UP001162131"/>
    </source>
</evidence>
<evidence type="ECO:0000256" key="1">
    <source>
        <dbReference type="SAM" id="MobiDB-lite"/>
    </source>
</evidence>
<name>A0AAU9JPU7_9CILI</name>
<dbReference type="EMBL" id="CAJZBQ010000041">
    <property type="protein sequence ID" value="CAG9327014.1"/>
    <property type="molecule type" value="Genomic_DNA"/>
</dbReference>
<gene>
    <name evidence="3" type="ORF">BSTOLATCC_MIC42272</name>
</gene>
<dbReference type="PANTHER" id="PTHR31854:SF2">
    <property type="entry name" value="TUBULIN POLYGLUTAMYLASE COMPLEX SUBUNIT 2"/>
    <property type="match status" value="1"/>
</dbReference>
<dbReference type="PANTHER" id="PTHR31854">
    <property type="entry name" value="TUBULIN POLYGLUTAMYLASE COMPLEX SUBUNIT 2"/>
    <property type="match status" value="1"/>
</dbReference>
<reference evidence="3" key="1">
    <citation type="submission" date="2021-09" db="EMBL/GenBank/DDBJ databases">
        <authorList>
            <consortium name="AG Swart"/>
            <person name="Singh M."/>
            <person name="Singh A."/>
            <person name="Seah K."/>
            <person name="Emmerich C."/>
        </authorList>
    </citation>
    <scope>NUCLEOTIDE SEQUENCE</scope>
    <source>
        <strain evidence="3">ATCC30299</strain>
    </source>
</reference>
<protein>
    <recommendedName>
        <fullName evidence="2">Knr4/Smi1-like domain-containing protein</fullName>
    </recommendedName>
</protein>
<proteinExistence type="predicted"/>
<sequence>MNKQSVLEIFEQISDSVISFLENHPGVTEVEFNERQGVAEVLLSNWEEENAPYTLPDDIKSFLQISDGLLLQWKIRMNSQTQPLGQMHVNKLHDIKPFPMKQYILRSLGDDPPFPDQNDLSDIKVFDLDKNVKDGRLGLVYKDNVFNPQIYFQDLSGDWFFIANSFTDYFRLMVMHLGLPHWQYAFTEVGLDNISQQWFRFLSPERLAIDIKSRKKQVKKQKKQKKEVKKDRVGMHNIKRRRNASGFYSQLPEEGRSGKKKDHKGKKHRTKAKKKANESISKEP</sequence>
<feature type="domain" description="Knr4/Smi1-like" evidence="2">
    <location>
        <begin position="46"/>
        <end position="171"/>
    </location>
</feature>
<accession>A0AAU9JPU7</accession>